<keyword evidence="3" id="KW-1185">Reference proteome</keyword>
<comment type="caution">
    <text evidence="2">The sequence shown here is derived from an EMBL/GenBank/DDBJ whole genome shotgun (WGS) entry which is preliminary data.</text>
</comment>
<protein>
    <submittedName>
        <fullName evidence="2">Uncharacterized protein</fullName>
    </submittedName>
</protein>
<feature type="transmembrane region" description="Helical" evidence="1">
    <location>
        <begin position="47"/>
        <end position="67"/>
    </location>
</feature>
<accession>A0ABN2NWC1</accession>
<organism evidence="2 3">
    <name type="scientific">Nocardioides lentus</name>
    <dbReference type="NCBI Taxonomy" id="338077"/>
    <lineage>
        <taxon>Bacteria</taxon>
        <taxon>Bacillati</taxon>
        <taxon>Actinomycetota</taxon>
        <taxon>Actinomycetes</taxon>
        <taxon>Propionibacteriales</taxon>
        <taxon>Nocardioidaceae</taxon>
        <taxon>Nocardioides</taxon>
    </lineage>
</organism>
<dbReference type="RefSeq" id="WP_344002617.1">
    <property type="nucleotide sequence ID" value="NZ_BAAAMY010000001.1"/>
</dbReference>
<proteinExistence type="predicted"/>
<dbReference type="EMBL" id="BAAAMY010000001">
    <property type="protein sequence ID" value="GAA1905335.1"/>
    <property type="molecule type" value="Genomic_DNA"/>
</dbReference>
<dbReference type="PROSITE" id="PS51318">
    <property type="entry name" value="TAT"/>
    <property type="match status" value="1"/>
</dbReference>
<dbReference type="InterPro" id="IPR006311">
    <property type="entry name" value="TAT_signal"/>
</dbReference>
<keyword evidence="1" id="KW-0472">Membrane</keyword>
<evidence type="ECO:0000313" key="3">
    <source>
        <dbReference type="Proteomes" id="UP001501612"/>
    </source>
</evidence>
<feature type="transmembrane region" description="Helical" evidence="1">
    <location>
        <begin position="152"/>
        <end position="172"/>
    </location>
</feature>
<feature type="transmembrane region" description="Helical" evidence="1">
    <location>
        <begin position="20"/>
        <end position="41"/>
    </location>
</feature>
<reference evidence="2 3" key="1">
    <citation type="journal article" date="2019" name="Int. J. Syst. Evol. Microbiol.">
        <title>The Global Catalogue of Microorganisms (GCM) 10K type strain sequencing project: providing services to taxonomists for standard genome sequencing and annotation.</title>
        <authorList>
            <consortium name="The Broad Institute Genomics Platform"/>
            <consortium name="The Broad Institute Genome Sequencing Center for Infectious Disease"/>
            <person name="Wu L."/>
            <person name="Ma J."/>
        </authorList>
    </citation>
    <scope>NUCLEOTIDE SEQUENCE [LARGE SCALE GENOMIC DNA]</scope>
    <source>
        <strain evidence="2 3">JCM 14046</strain>
    </source>
</reference>
<sequence>MRLTEGLPDEAGLRRITRRAALVGSVAAGVCLLLAGLVVAGRASASIVHTPVLMVWMAAVSVALNLGPDAGPQDFRRREVVLAGSPERRRRIRRAVVGGRSDAMTPVEQRIVVDWARIARVRTHVHLLGGGLLAGATVFLGLITCFRDPPAWVIWTLAGLSVLGIVLTAVLWRESRAVRRFLAEHEG</sequence>
<name>A0ABN2NWC1_9ACTN</name>
<evidence type="ECO:0000256" key="1">
    <source>
        <dbReference type="SAM" id="Phobius"/>
    </source>
</evidence>
<keyword evidence="1" id="KW-1133">Transmembrane helix</keyword>
<gene>
    <name evidence="2" type="ORF">GCM10009737_02680</name>
</gene>
<dbReference type="Proteomes" id="UP001501612">
    <property type="component" value="Unassembled WGS sequence"/>
</dbReference>
<feature type="transmembrane region" description="Helical" evidence="1">
    <location>
        <begin position="125"/>
        <end position="146"/>
    </location>
</feature>
<keyword evidence="1" id="KW-0812">Transmembrane</keyword>
<evidence type="ECO:0000313" key="2">
    <source>
        <dbReference type="EMBL" id="GAA1905335.1"/>
    </source>
</evidence>